<dbReference type="FunCoup" id="A0A200Q661">
    <property type="interactions" value="224"/>
</dbReference>
<evidence type="ECO:0000259" key="3">
    <source>
        <dbReference type="PROSITE" id="PS50004"/>
    </source>
</evidence>
<proteinExistence type="predicted"/>
<dbReference type="InterPro" id="IPR035892">
    <property type="entry name" value="C2_domain_sf"/>
</dbReference>
<dbReference type="InParanoid" id="A0A200Q661"/>
<keyword evidence="2" id="KW-0106">Calcium</keyword>
<protein>
    <submittedName>
        <fullName evidence="4">C2 calcium-dependent membrane targeting</fullName>
    </submittedName>
</protein>
<sequence length="154" mass="17353">MLVASQTLNVSWVLLGGFAGKMDPYVLIRYKNHERKSSVARGAGSNPVWNEKFNFRVQYPGADDDDQYKLILRIMDEDTFSADDFIGEAVIYVTDVISLGAEKGTAELRPTKYRVVLPNKSYHGEIRVGVTFTKKVEDEKDKDLGGWKESLVSE</sequence>
<dbReference type="SMART" id="SM00239">
    <property type="entry name" value="C2"/>
    <property type="match status" value="1"/>
</dbReference>
<dbReference type="OrthoDB" id="419768at2759"/>
<dbReference type="PROSITE" id="PS50004">
    <property type="entry name" value="C2"/>
    <property type="match status" value="1"/>
</dbReference>
<gene>
    <name evidence="4" type="ORF">BVC80_1707g35</name>
</gene>
<dbReference type="Pfam" id="PF00168">
    <property type="entry name" value="C2"/>
    <property type="match status" value="1"/>
</dbReference>
<keyword evidence="5" id="KW-1185">Reference proteome</keyword>
<dbReference type="OMA" id="KKATHDV"/>
<dbReference type="PANTHER" id="PTHR46502:SF15">
    <property type="entry name" value="16 KDA PHLOEM PROTEIN 1"/>
    <property type="match status" value="1"/>
</dbReference>
<dbReference type="Proteomes" id="UP000195402">
    <property type="component" value="Unassembled WGS sequence"/>
</dbReference>
<dbReference type="STRING" id="56857.A0A200Q661"/>
<accession>A0A200Q661</accession>
<organism evidence="4 5">
    <name type="scientific">Macleaya cordata</name>
    <name type="common">Five-seeded plume-poppy</name>
    <name type="synonym">Bocconia cordata</name>
    <dbReference type="NCBI Taxonomy" id="56857"/>
    <lineage>
        <taxon>Eukaryota</taxon>
        <taxon>Viridiplantae</taxon>
        <taxon>Streptophyta</taxon>
        <taxon>Embryophyta</taxon>
        <taxon>Tracheophyta</taxon>
        <taxon>Spermatophyta</taxon>
        <taxon>Magnoliopsida</taxon>
        <taxon>Ranunculales</taxon>
        <taxon>Papaveraceae</taxon>
        <taxon>Papaveroideae</taxon>
        <taxon>Macleaya</taxon>
    </lineage>
</organism>
<dbReference type="InterPro" id="IPR000008">
    <property type="entry name" value="C2_dom"/>
</dbReference>
<dbReference type="PANTHER" id="PTHR46502">
    <property type="entry name" value="C2 DOMAIN-CONTAINING"/>
    <property type="match status" value="1"/>
</dbReference>
<dbReference type="AlphaFoldDB" id="A0A200Q661"/>
<evidence type="ECO:0000313" key="4">
    <source>
        <dbReference type="EMBL" id="OVA05932.1"/>
    </source>
</evidence>
<name>A0A200Q661_MACCD</name>
<dbReference type="GO" id="GO:0046872">
    <property type="term" value="F:metal ion binding"/>
    <property type="evidence" value="ECO:0007669"/>
    <property type="project" value="UniProtKB-KW"/>
</dbReference>
<keyword evidence="1" id="KW-0479">Metal-binding</keyword>
<evidence type="ECO:0000313" key="5">
    <source>
        <dbReference type="Proteomes" id="UP000195402"/>
    </source>
</evidence>
<feature type="domain" description="C2" evidence="3">
    <location>
        <begin position="1"/>
        <end position="109"/>
    </location>
</feature>
<evidence type="ECO:0000256" key="1">
    <source>
        <dbReference type="ARBA" id="ARBA00022723"/>
    </source>
</evidence>
<evidence type="ECO:0000256" key="2">
    <source>
        <dbReference type="ARBA" id="ARBA00022837"/>
    </source>
</evidence>
<reference evidence="4 5" key="1">
    <citation type="journal article" date="2017" name="Mol. Plant">
        <title>The Genome of Medicinal Plant Macleaya cordata Provides New Insights into Benzylisoquinoline Alkaloids Metabolism.</title>
        <authorList>
            <person name="Liu X."/>
            <person name="Liu Y."/>
            <person name="Huang P."/>
            <person name="Ma Y."/>
            <person name="Qing Z."/>
            <person name="Tang Q."/>
            <person name="Cao H."/>
            <person name="Cheng P."/>
            <person name="Zheng Y."/>
            <person name="Yuan Z."/>
            <person name="Zhou Y."/>
            <person name="Liu J."/>
            <person name="Tang Z."/>
            <person name="Zhuo Y."/>
            <person name="Zhang Y."/>
            <person name="Yu L."/>
            <person name="Huang J."/>
            <person name="Yang P."/>
            <person name="Peng Q."/>
            <person name="Zhang J."/>
            <person name="Jiang W."/>
            <person name="Zhang Z."/>
            <person name="Lin K."/>
            <person name="Ro D.K."/>
            <person name="Chen X."/>
            <person name="Xiong X."/>
            <person name="Shang Y."/>
            <person name="Huang S."/>
            <person name="Zeng J."/>
        </authorList>
    </citation>
    <scope>NUCLEOTIDE SEQUENCE [LARGE SCALE GENOMIC DNA]</scope>
    <source>
        <strain evidence="5">cv. BLH2017</strain>
        <tissue evidence="4">Root</tissue>
    </source>
</reference>
<dbReference type="EMBL" id="MVGT01002978">
    <property type="protein sequence ID" value="OVA05932.1"/>
    <property type="molecule type" value="Genomic_DNA"/>
</dbReference>
<dbReference type="Gene3D" id="2.60.40.150">
    <property type="entry name" value="C2 domain"/>
    <property type="match status" value="1"/>
</dbReference>
<dbReference type="SUPFAM" id="SSF49562">
    <property type="entry name" value="C2 domain (Calcium/lipid-binding domain, CaLB)"/>
    <property type="match status" value="1"/>
</dbReference>
<comment type="caution">
    <text evidence="4">The sequence shown here is derived from an EMBL/GenBank/DDBJ whole genome shotgun (WGS) entry which is preliminary data.</text>
</comment>